<keyword evidence="13" id="KW-1185">Reference proteome</keyword>
<dbReference type="Pfam" id="PF22784">
    <property type="entry name" value="PTP-SAK"/>
    <property type="match status" value="1"/>
</dbReference>
<feature type="domain" description="Tyrosine specific protein phosphatases" evidence="10">
    <location>
        <begin position="560"/>
        <end position="631"/>
    </location>
</feature>
<dbReference type="SMART" id="SM00404">
    <property type="entry name" value="PTPc_motif"/>
    <property type="match status" value="1"/>
</dbReference>
<dbReference type="InterPro" id="IPR045101">
    <property type="entry name" value="PTP_PTEN"/>
</dbReference>
<dbReference type="SUPFAM" id="SSF52799">
    <property type="entry name" value="(Phosphotyrosine protein) phosphatases II"/>
    <property type="match status" value="1"/>
</dbReference>
<feature type="compositionally biased region" description="Basic residues" evidence="9">
    <location>
        <begin position="1402"/>
        <end position="1418"/>
    </location>
</feature>
<evidence type="ECO:0000256" key="4">
    <source>
        <dbReference type="ARBA" id="ARBA00022490"/>
    </source>
</evidence>
<reference evidence="12 13" key="1">
    <citation type="submission" date="2024-10" db="EMBL/GenBank/DDBJ databases">
        <authorList>
            <person name="Kim D."/>
        </authorList>
    </citation>
    <scope>NUCLEOTIDE SEQUENCE [LARGE SCALE GENOMIC DNA]</scope>
    <source>
        <strain evidence="12">Taebaek</strain>
    </source>
</reference>
<keyword evidence="6" id="KW-0904">Protein phosphatase</keyword>
<dbReference type="Gene3D" id="2.60.40.1110">
    <property type="match status" value="1"/>
</dbReference>
<name>A0ABD2KHC7_HETSC</name>
<feature type="region of interest" description="Disordered" evidence="9">
    <location>
        <begin position="322"/>
        <end position="429"/>
    </location>
</feature>
<evidence type="ECO:0000256" key="9">
    <source>
        <dbReference type="SAM" id="MobiDB-lite"/>
    </source>
</evidence>
<dbReference type="InterPro" id="IPR003595">
    <property type="entry name" value="Tyr_Pase_cat"/>
</dbReference>
<dbReference type="PROSITE" id="PS50056">
    <property type="entry name" value="TYR_PHOSPHATASE_2"/>
    <property type="match status" value="1"/>
</dbReference>
<feature type="domain" description="Phosphatase tensin-type" evidence="11">
    <location>
        <begin position="472"/>
        <end position="643"/>
    </location>
</feature>
<gene>
    <name evidence="12" type="ORF">niasHS_003479</name>
</gene>
<dbReference type="GO" id="GO:0043005">
    <property type="term" value="C:neuron projection"/>
    <property type="evidence" value="ECO:0007669"/>
    <property type="project" value="UniProtKB-SubCell"/>
</dbReference>
<feature type="region of interest" description="Disordered" evidence="9">
    <location>
        <begin position="48"/>
        <end position="68"/>
    </location>
</feature>
<keyword evidence="8" id="KW-0966">Cell projection</keyword>
<evidence type="ECO:0000256" key="5">
    <source>
        <dbReference type="ARBA" id="ARBA00022801"/>
    </source>
</evidence>
<dbReference type="InterPro" id="IPR057023">
    <property type="entry name" value="PTP-SAK"/>
</dbReference>
<dbReference type="InterPro" id="IPR016130">
    <property type="entry name" value="Tyr_Pase_AS"/>
</dbReference>
<dbReference type="InterPro" id="IPR014020">
    <property type="entry name" value="Tensin_C2-dom"/>
</dbReference>
<comment type="subcellular location">
    <subcellularLocation>
        <location evidence="1">Cell projection</location>
        <location evidence="1">Neuron projection</location>
    </subcellularLocation>
    <subcellularLocation>
        <location evidence="2">Cytoplasm</location>
    </subcellularLocation>
</comment>
<evidence type="ECO:0000256" key="2">
    <source>
        <dbReference type="ARBA" id="ARBA00004496"/>
    </source>
</evidence>
<accession>A0ABD2KHC7</accession>
<evidence type="ECO:0000256" key="7">
    <source>
        <dbReference type="ARBA" id="ARBA00023098"/>
    </source>
</evidence>
<dbReference type="InterPro" id="IPR029021">
    <property type="entry name" value="Prot-tyrosine_phosphatase-like"/>
</dbReference>
<feature type="compositionally biased region" description="Low complexity" evidence="9">
    <location>
        <begin position="342"/>
        <end position="356"/>
    </location>
</feature>
<feature type="compositionally biased region" description="Low complexity" evidence="9">
    <location>
        <begin position="1363"/>
        <end position="1380"/>
    </location>
</feature>
<evidence type="ECO:0000256" key="6">
    <source>
        <dbReference type="ARBA" id="ARBA00022912"/>
    </source>
</evidence>
<feature type="compositionally biased region" description="Basic and acidic residues" evidence="9">
    <location>
        <begin position="824"/>
        <end position="843"/>
    </location>
</feature>
<feature type="region of interest" description="Disordered" evidence="9">
    <location>
        <begin position="228"/>
        <end position="252"/>
    </location>
</feature>
<dbReference type="EMBL" id="JBICCN010000026">
    <property type="protein sequence ID" value="KAL3102070.1"/>
    <property type="molecule type" value="Genomic_DNA"/>
</dbReference>
<protein>
    <recommendedName>
        <fullName evidence="14">Phosphatidylinositol-3,4,5-trisphosphate 3-phosphatase</fullName>
    </recommendedName>
</protein>
<feature type="region of interest" description="Disordered" evidence="9">
    <location>
        <begin position="811"/>
        <end position="875"/>
    </location>
</feature>
<feature type="compositionally biased region" description="Polar residues" evidence="9">
    <location>
        <begin position="243"/>
        <end position="252"/>
    </location>
</feature>
<dbReference type="Proteomes" id="UP001620645">
    <property type="component" value="Unassembled WGS sequence"/>
</dbReference>
<dbReference type="SMART" id="SM01326">
    <property type="entry name" value="PTEN_C2"/>
    <property type="match status" value="1"/>
</dbReference>
<dbReference type="GO" id="GO:0006629">
    <property type="term" value="P:lipid metabolic process"/>
    <property type="evidence" value="ECO:0007669"/>
    <property type="project" value="UniProtKB-KW"/>
</dbReference>
<keyword evidence="7" id="KW-0443">Lipid metabolism</keyword>
<organism evidence="12 13">
    <name type="scientific">Heterodera schachtii</name>
    <name type="common">Sugarbeet cyst nematode worm</name>
    <name type="synonym">Tylenchus schachtii</name>
    <dbReference type="NCBI Taxonomy" id="97005"/>
    <lineage>
        <taxon>Eukaryota</taxon>
        <taxon>Metazoa</taxon>
        <taxon>Ecdysozoa</taxon>
        <taxon>Nematoda</taxon>
        <taxon>Chromadorea</taxon>
        <taxon>Rhabditida</taxon>
        <taxon>Tylenchina</taxon>
        <taxon>Tylenchomorpha</taxon>
        <taxon>Tylenchoidea</taxon>
        <taxon>Heteroderidae</taxon>
        <taxon>Heteroderinae</taxon>
        <taxon>Heterodera</taxon>
    </lineage>
</organism>
<dbReference type="InterPro" id="IPR051281">
    <property type="entry name" value="Dual-spec_lipid-protein_phosph"/>
</dbReference>
<dbReference type="InterPro" id="IPR029023">
    <property type="entry name" value="Tensin_phosphatase"/>
</dbReference>
<feature type="compositionally biased region" description="Basic and acidic residues" evidence="9">
    <location>
        <begin position="1068"/>
        <end position="1082"/>
    </location>
</feature>
<dbReference type="GO" id="GO:0005737">
    <property type="term" value="C:cytoplasm"/>
    <property type="evidence" value="ECO:0007669"/>
    <property type="project" value="UniProtKB-SubCell"/>
</dbReference>
<feature type="compositionally biased region" description="Low complexity" evidence="9">
    <location>
        <begin position="230"/>
        <end position="240"/>
    </location>
</feature>
<dbReference type="CDD" id="cd14509">
    <property type="entry name" value="PTP_PTEN"/>
    <property type="match status" value="1"/>
</dbReference>
<dbReference type="FunFam" id="3.90.190.10:FF:000029">
    <property type="entry name" value="Phosphatidylinositol 3,4,5-trisphosphate 3-phosphatase and dual-specificity protein phosphatase PTEN"/>
    <property type="match status" value="1"/>
</dbReference>
<dbReference type="InterPro" id="IPR000387">
    <property type="entry name" value="Tyr_Pase_dom"/>
</dbReference>
<feature type="compositionally biased region" description="Basic and acidic residues" evidence="9">
    <location>
        <begin position="1381"/>
        <end position="1391"/>
    </location>
</feature>
<dbReference type="PROSITE" id="PS00383">
    <property type="entry name" value="TYR_PHOSPHATASE_1"/>
    <property type="match status" value="1"/>
</dbReference>
<evidence type="ECO:0000256" key="8">
    <source>
        <dbReference type="ARBA" id="ARBA00023273"/>
    </source>
</evidence>
<dbReference type="GO" id="GO:0004721">
    <property type="term" value="F:phosphoprotein phosphatase activity"/>
    <property type="evidence" value="ECO:0007669"/>
    <property type="project" value="UniProtKB-KW"/>
</dbReference>
<feature type="region of interest" description="Disordered" evidence="9">
    <location>
        <begin position="1064"/>
        <end position="1096"/>
    </location>
</feature>
<feature type="compositionally biased region" description="Basic and acidic residues" evidence="9">
    <location>
        <begin position="1316"/>
        <end position="1333"/>
    </location>
</feature>
<keyword evidence="4" id="KW-0963">Cytoplasm</keyword>
<evidence type="ECO:0000256" key="3">
    <source>
        <dbReference type="ARBA" id="ARBA00007881"/>
    </source>
</evidence>
<evidence type="ECO:0008006" key="14">
    <source>
        <dbReference type="Google" id="ProtNLM"/>
    </source>
</evidence>
<evidence type="ECO:0000313" key="13">
    <source>
        <dbReference type="Proteomes" id="UP001620645"/>
    </source>
</evidence>
<comment type="caution">
    <text evidence="12">The sequence shown here is derived from an EMBL/GenBank/DDBJ whole genome shotgun (WGS) entry which is preliminary data.</text>
</comment>
<feature type="compositionally biased region" description="Basic and acidic residues" evidence="9">
    <location>
        <begin position="1274"/>
        <end position="1288"/>
    </location>
</feature>
<dbReference type="Gene3D" id="3.90.190.10">
    <property type="entry name" value="Protein tyrosine phosphatase superfamily"/>
    <property type="match status" value="1"/>
</dbReference>
<dbReference type="PANTHER" id="PTHR12305:SF81">
    <property type="entry name" value="PHOSPHATIDYLINOSITOL 3,4,5-TRISPHOSPHATE 3-PHOSPHATASE AND DUAL-SPECIFICITY PROTEIN PHOSPHATASE PTEN"/>
    <property type="match status" value="1"/>
</dbReference>
<dbReference type="PANTHER" id="PTHR12305">
    <property type="entry name" value="PHOSPHATASE WITH HOMOLOGY TO TENSIN"/>
    <property type="match status" value="1"/>
</dbReference>
<proteinExistence type="inferred from homology"/>
<dbReference type="GO" id="GO:0050793">
    <property type="term" value="P:regulation of developmental process"/>
    <property type="evidence" value="ECO:0007669"/>
    <property type="project" value="UniProtKB-ARBA"/>
</dbReference>
<feature type="compositionally biased region" description="Polar residues" evidence="9">
    <location>
        <begin position="1301"/>
        <end position="1315"/>
    </location>
</feature>
<evidence type="ECO:0000259" key="11">
    <source>
        <dbReference type="PROSITE" id="PS51181"/>
    </source>
</evidence>
<dbReference type="PROSITE" id="PS51181">
    <property type="entry name" value="PPASE_TENSIN"/>
    <property type="match status" value="1"/>
</dbReference>
<comment type="similarity">
    <text evidence="3">Belongs to the PTEN phosphatase protein family.</text>
</comment>
<evidence type="ECO:0000256" key="1">
    <source>
        <dbReference type="ARBA" id="ARBA00004487"/>
    </source>
</evidence>
<feature type="compositionally biased region" description="Polar residues" evidence="9">
    <location>
        <begin position="417"/>
        <end position="429"/>
    </location>
</feature>
<feature type="compositionally biased region" description="Polar residues" evidence="9">
    <location>
        <begin position="383"/>
        <end position="407"/>
    </location>
</feature>
<evidence type="ECO:0000313" key="12">
    <source>
        <dbReference type="EMBL" id="KAL3102070.1"/>
    </source>
</evidence>
<keyword evidence="5" id="KW-0378">Hydrolase</keyword>
<evidence type="ECO:0000259" key="10">
    <source>
        <dbReference type="PROSITE" id="PS50056"/>
    </source>
</evidence>
<sequence>MPLMKMNGEICEHRCARALALPIKHTTPAPLTFVGLARVRRLLTQRKPVNPQNGSCREGGRDNLGMYGSQNFHQQQQNYDKGEKHRIEPPFELTTTAQSSDLCTSAKSKMSPSGVCCDKGSVRGLISTGGSAGHLCAYGDDHSEDQTTHAKMDNVHASVHCHCRPLPAHYGSTSTTYSSESSNLTNSSFGGTSEVRHFQADQASVASSSGVATMSSTDHLPLIDASVADSSVHSPPLSRSSADDSTPTISTLSGGVTRMARELGSLLGGAAHSLASSGNVLSNTAAAAAAFSSLSLSTPASILSLSPAGPTVIDLEGKYNLTPKHNADKMTTVGAKNDTDGLLASHSHAHSSPSLSGTGCASSDGEWRKQLDPATSLPAGCNESAQKQRSLNGADSTLNPETSSASAPMTAFGTLLPNGSPNVPSTSSALPGQLPHLGATSVPIPSVFNCAATSCSQILCTPLRTIVSQNRRRYQMDGFNLDLTYITDRIIAMGYPADTREALYRNSMNHIVRFLEHYHPGHYKVFNLRGQYVYDPANFHNRVVSFEMTDHHPPRLELMAPFCREVHDYLDADPQNVVAVHCKAGKGRTGVMICAYLCYISFYRIPRQNMDYYSIIRTHNNKGVTIPSQRRYVYYFSHLRERKLNYMPLRCELVGVYLERPPKLGGPFSKGALKVRVAVGDVDVFLGNELWLDGEKYEEEEELYKRFPLMSGEDHYDPNRTDAHHNCISRRCYGWTVPENRRVFLEGDVRVDIFQKSQLKLFNVKQEKKKIGHIWFNTMFTCPGFCGDAYTHGDEEYSYPEAMIVRRCYKRNSRQPKNTGKRQGQHDDSNSEKEDTGRGRERSVPAANRLGGLRLNGTAETAIVPEKKRSARSPCRQLIEMESRNWQSQDGEEHPHKTHQSGCRASLDIVTITSSDANTDSEWVEEIVVERPPGLAAHCPEESLKRIFPNDKQAPRYGIEEMIRDAFHKNLISDAYNTRRMSQARGVGQPIPKAPIGRPNANGPSCLMRRPDEHVSVFGVQEIDRAYKNKDMDTAFKLFIVTRCIDESNEKNVLLAEQHIAATRQKQAQKDKEKSNKMEQRQRKLGPTSSAAAQSVGHLDSGSLTLADSSHASCSSSSSIAVSSCASSLSSQSQLTATDSASTSLHNLCFPNSLELRHSNEDPRLSDPHLRKFFFRQRLSSQSRHPHIHHHCSLRSPDPRICAKFACDGTTDPIRNGQSSLFQQRRNYENVNSTTFCAPATEEIEEGGICKTDDDSFNDYEFFHPRQTTCSTIRGEEAEAKREKKGTEDNNNLSSSSSVSTITAMTRTKTLSNGAKQHEEGPKKRSLHQEPLSRKKSSNQVLERSSLISSPSSDHTELEVFHPSDCSLAPSSSSCSSSDSLENHRQSRHCPELANNLQSQSHHQHHRHSHKHRNHSSHKSGDSGSRSSRERK</sequence>
<feature type="region of interest" description="Disordered" evidence="9">
    <location>
        <begin position="1271"/>
        <end position="1432"/>
    </location>
</feature>